<evidence type="ECO:0000313" key="6">
    <source>
        <dbReference type="EMBL" id="CAA9519500.1"/>
    </source>
</evidence>
<dbReference type="InterPro" id="IPR021886">
    <property type="entry name" value="MgsA_C"/>
</dbReference>
<accession>A0A6J4TDQ8</accession>
<dbReference type="GO" id="GO:0008047">
    <property type="term" value="F:enzyme activator activity"/>
    <property type="evidence" value="ECO:0007669"/>
    <property type="project" value="TreeGrafter"/>
</dbReference>
<dbReference type="GO" id="GO:0017116">
    <property type="term" value="F:single-stranded DNA helicase activity"/>
    <property type="evidence" value="ECO:0007669"/>
    <property type="project" value="TreeGrafter"/>
</dbReference>
<gene>
    <name evidence="6" type="ORF">AVDCRST_MAG45-2408</name>
</gene>
<organism evidence="6">
    <name type="scientific">uncultured Solirubrobacterales bacterium</name>
    <dbReference type="NCBI Taxonomy" id="768556"/>
    <lineage>
        <taxon>Bacteria</taxon>
        <taxon>Bacillati</taxon>
        <taxon>Actinomycetota</taxon>
        <taxon>Thermoleophilia</taxon>
        <taxon>Solirubrobacterales</taxon>
        <taxon>environmental samples</taxon>
    </lineage>
</organism>
<evidence type="ECO:0000256" key="1">
    <source>
        <dbReference type="ARBA" id="ARBA00022741"/>
    </source>
</evidence>
<dbReference type="GO" id="GO:0000731">
    <property type="term" value="P:DNA synthesis involved in DNA repair"/>
    <property type="evidence" value="ECO:0007669"/>
    <property type="project" value="TreeGrafter"/>
</dbReference>
<dbReference type="GO" id="GO:0006261">
    <property type="term" value="P:DNA-templated DNA replication"/>
    <property type="evidence" value="ECO:0007669"/>
    <property type="project" value="TreeGrafter"/>
</dbReference>
<dbReference type="EMBL" id="CADCVU010000209">
    <property type="protein sequence ID" value="CAA9519500.1"/>
    <property type="molecule type" value="Genomic_DNA"/>
</dbReference>
<dbReference type="PANTHER" id="PTHR13779">
    <property type="entry name" value="WERNER HELICASE-INTERACTING PROTEIN 1 FAMILY MEMBER"/>
    <property type="match status" value="1"/>
</dbReference>
<dbReference type="GO" id="GO:0003677">
    <property type="term" value="F:DNA binding"/>
    <property type="evidence" value="ECO:0007669"/>
    <property type="project" value="InterPro"/>
</dbReference>
<sequence length="265" mass="27822">LDFLAARSGGDARSALAALELAAANATGRAGDGGGGPEVTLADAEDAMQRRAILYDKGGDQHYDTISAWIKATRGSDPDASLLYLATMLEGGEDPRFIARRMIILASEDVGNADPRALEVAVAAAHAVEHVGLPECAHNLAQAAVYLALAPKSNASYRALAAARDWVREHGAPAVPNHMRSAVHGGERHELGHGAGYDYAHDRPGALSTQQLMPDEAAGERFLALSDRGAERELSERLAEIRRVRAGAGSGDRARRHAGLTGNLG</sequence>
<evidence type="ECO:0000259" key="5">
    <source>
        <dbReference type="Pfam" id="PF16193"/>
    </source>
</evidence>
<dbReference type="AlphaFoldDB" id="A0A6J4TDQ8"/>
<dbReference type="SUPFAM" id="SSF48019">
    <property type="entry name" value="post-AAA+ oligomerization domain-like"/>
    <property type="match status" value="1"/>
</dbReference>
<evidence type="ECO:0000256" key="3">
    <source>
        <dbReference type="SAM" id="MobiDB-lite"/>
    </source>
</evidence>
<dbReference type="PANTHER" id="PTHR13779:SF7">
    <property type="entry name" value="ATPASE WRNIP1"/>
    <property type="match status" value="1"/>
</dbReference>
<dbReference type="Pfam" id="PF16193">
    <property type="entry name" value="AAA_assoc_2"/>
    <property type="match status" value="1"/>
</dbReference>
<dbReference type="Pfam" id="PF12002">
    <property type="entry name" value="MgsA_C"/>
    <property type="match status" value="1"/>
</dbReference>
<dbReference type="FunFam" id="1.20.272.10:FF:000001">
    <property type="entry name" value="Putative AAA family ATPase"/>
    <property type="match status" value="1"/>
</dbReference>
<dbReference type="Gene3D" id="1.20.272.10">
    <property type="match status" value="1"/>
</dbReference>
<feature type="region of interest" description="Disordered" evidence="3">
    <location>
        <begin position="245"/>
        <end position="265"/>
    </location>
</feature>
<dbReference type="InterPro" id="IPR051314">
    <property type="entry name" value="AAA_ATPase_RarA/MGS1/WRNIP1"/>
</dbReference>
<feature type="domain" description="AAA C-terminal" evidence="5">
    <location>
        <begin position="1"/>
        <end position="74"/>
    </location>
</feature>
<keyword evidence="1" id="KW-0547">Nucleotide-binding</keyword>
<feature type="domain" description="MgsA AAA+ ATPase C-terminal" evidence="4">
    <location>
        <begin position="75"/>
        <end position="241"/>
    </location>
</feature>
<evidence type="ECO:0000256" key="2">
    <source>
        <dbReference type="ARBA" id="ARBA00022840"/>
    </source>
</evidence>
<feature type="non-terminal residue" evidence="6">
    <location>
        <position position="1"/>
    </location>
</feature>
<keyword evidence="2" id="KW-0067">ATP-binding</keyword>
<dbReference type="InterPro" id="IPR032423">
    <property type="entry name" value="AAA_assoc_2"/>
</dbReference>
<protein>
    <submittedName>
        <fullName evidence="6">Replication-associated recombination protein RarA</fullName>
    </submittedName>
</protein>
<name>A0A6J4TDQ8_9ACTN</name>
<dbReference type="Gene3D" id="1.10.3710.10">
    <property type="entry name" value="DNA polymerase III clamp loader subunits, C-terminal domain"/>
    <property type="match status" value="1"/>
</dbReference>
<dbReference type="GO" id="GO:0005524">
    <property type="term" value="F:ATP binding"/>
    <property type="evidence" value="ECO:0007669"/>
    <property type="project" value="UniProtKB-KW"/>
</dbReference>
<proteinExistence type="predicted"/>
<dbReference type="InterPro" id="IPR008921">
    <property type="entry name" value="DNA_pol3_clamp-load_cplx_C"/>
</dbReference>
<evidence type="ECO:0000259" key="4">
    <source>
        <dbReference type="Pfam" id="PF12002"/>
    </source>
</evidence>
<reference evidence="6" key="1">
    <citation type="submission" date="2020-02" db="EMBL/GenBank/DDBJ databases">
        <authorList>
            <person name="Meier V. D."/>
        </authorList>
    </citation>
    <scope>NUCLEOTIDE SEQUENCE</scope>
    <source>
        <strain evidence="6">AVDCRST_MAG45</strain>
    </source>
</reference>